<keyword evidence="2" id="KW-1185">Reference proteome</keyword>
<comment type="caution">
    <text evidence="1">The sequence shown here is derived from an EMBL/GenBank/DDBJ whole genome shotgun (WGS) entry which is preliminary data.</text>
</comment>
<dbReference type="Gene3D" id="3.90.1720.10">
    <property type="entry name" value="endopeptidase domain like (from Nostoc punctiforme)"/>
    <property type="match status" value="1"/>
</dbReference>
<organism evidence="1 2">
    <name type="scientific">Pantoea rodasii</name>
    <dbReference type="NCBI Taxonomy" id="1076549"/>
    <lineage>
        <taxon>Bacteria</taxon>
        <taxon>Pseudomonadati</taxon>
        <taxon>Pseudomonadota</taxon>
        <taxon>Gammaproteobacteria</taxon>
        <taxon>Enterobacterales</taxon>
        <taxon>Erwiniaceae</taxon>
        <taxon>Pantoea</taxon>
    </lineage>
</organism>
<dbReference type="EMBL" id="PIQI01000011">
    <property type="protein sequence ID" value="PJZ06825.1"/>
    <property type="molecule type" value="Genomic_DNA"/>
</dbReference>
<accession>A0A2M9WH14</accession>
<gene>
    <name evidence="1" type="ORF">PRCB_08970</name>
</gene>
<protein>
    <submittedName>
        <fullName evidence="1">Uncharacterized protein</fullName>
    </submittedName>
</protein>
<reference evidence="1 2" key="1">
    <citation type="submission" date="2017-11" db="EMBL/GenBank/DDBJ databases">
        <title>The genome sequence of Pantoea rodasii DSM 26611.</title>
        <authorList>
            <person name="Gao J."/>
            <person name="Mao X."/>
            <person name="Sun J."/>
        </authorList>
    </citation>
    <scope>NUCLEOTIDE SEQUENCE [LARGE SCALE GENOMIC DNA]</scope>
    <source>
        <strain evidence="1 2">DSM 26611</strain>
    </source>
</reference>
<sequence>MDLSQPRFLTAAELEPADVLFCAFSEKGLVHRIISHGSSGDYVHVAIYTGAGKVTEAVQQGVVEETLENFVTRYPYIAVCRCPGTKINGVPDLSNKVIGFCKQHAEIMTPYSTWGAFKAPLLELRELRNPRYWTKPPSSIPVKKRAGRTFFCSEFVIEAFIYGGYIDQGHMNSSRYSPSALAEECVFNLVGYLGSSDLATHIFTHDYYLTGGISRE</sequence>
<dbReference type="AlphaFoldDB" id="A0A2M9WH14"/>
<dbReference type="SUPFAM" id="SSF54001">
    <property type="entry name" value="Cysteine proteinases"/>
    <property type="match status" value="1"/>
</dbReference>
<evidence type="ECO:0000313" key="2">
    <source>
        <dbReference type="Proteomes" id="UP000232062"/>
    </source>
</evidence>
<proteinExistence type="predicted"/>
<evidence type="ECO:0000313" key="1">
    <source>
        <dbReference type="EMBL" id="PJZ06825.1"/>
    </source>
</evidence>
<dbReference type="RefSeq" id="WP_100701335.1">
    <property type="nucleotide sequence ID" value="NZ_MLFP01000012.1"/>
</dbReference>
<dbReference type="InterPro" id="IPR038765">
    <property type="entry name" value="Papain-like_cys_pep_sf"/>
</dbReference>
<name>A0A2M9WH14_9GAMM</name>
<dbReference type="Proteomes" id="UP000232062">
    <property type="component" value="Unassembled WGS sequence"/>
</dbReference>
<dbReference type="OrthoDB" id="6534631at2"/>